<evidence type="ECO:0000256" key="4">
    <source>
        <dbReference type="ARBA" id="ARBA00022692"/>
    </source>
</evidence>
<dbReference type="OrthoDB" id="678161at2"/>
<gene>
    <name evidence="9" type="primary">xrtF</name>
    <name evidence="9" type="ORF">C1A40_09950</name>
</gene>
<organism evidence="9 10">
    <name type="scientific">Pseudotamlana carrageenivorans</name>
    <dbReference type="NCBI Taxonomy" id="2069432"/>
    <lineage>
        <taxon>Bacteria</taxon>
        <taxon>Pseudomonadati</taxon>
        <taxon>Bacteroidota</taxon>
        <taxon>Flavobacteriia</taxon>
        <taxon>Flavobacteriales</taxon>
        <taxon>Flavobacteriaceae</taxon>
        <taxon>Pseudotamlana</taxon>
    </lineage>
</organism>
<evidence type="ECO:0000256" key="7">
    <source>
        <dbReference type="ARBA" id="ARBA00023136"/>
    </source>
</evidence>
<proteinExistence type="predicted"/>
<dbReference type="KEGG" id="taj:C1A40_09950"/>
<keyword evidence="6 8" id="KW-1133">Transmembrane helix</keyword>
<dbReference type="NCBIfam" id="TIGR04178">
    <property type="entry name" value="exo_archaeo"/>
    <property type="match status" value="1"/>
</dbReference>
<protein>
    <submittedName>
        <fullName evidence="9">Exosortase family protein XrtF</fullName>
    </submittedName>
</protein>
<keyword evidence="4 8" id="KW-0812">Transmembrane</keyword>
<evidence type="ECO:0000256" key="1">
    <source>
        <dbReference type="ARBA" id="ARBA00004651"/>
    </source>
</evidence>
<dbReference type="InterPro" id="IPR026323">
    <property type="entry name" value="Exosortase-related_prot_XrtF"/>
</dbReference>
<keyword evidence="5" id="KW-0378">Hydrolase</keyword>
<evidence type="ECO:0000256" key="5">
    <source>
        <dbReference type="ARBA" id="ARBA00022801"/>
    </source>
</evidence>
<evidence type="ECO:0000256" key="3">
    <source>
        <dbReference type="ARBA" id="ARBA00022670"/>
    </source>
</evidence>
<sequence>MSFKKNKAVIRFIITFLVVYITLSVIYSFYLKLSDGSVFYPDYLTHLVGLQCVELLEFFGFSSEVVKHPNEPSLKLIVNGQYLARIVEGCNAFSVIILFASFIIAFSTRLKPTLIYVLTGSVFIYIVNLFRITILGIGMFHYPKYEEVLHNIIFPGIIYGMVFLLWVIWVNMFSNLKKSNVAN</sequence>
<feature type="transmembrane region" description="Helical" evidence="8">
    <location>
        <begin position="152"/>
        <end position="170"/>
    </location>
</feature>
<feature type="transmembrane region" description="Helical" evidence="8">
    <location>
        <begin position="113"/>
        <end position="140"/>
    </location>
</feature>
<keyword evidence="3" id="KW-0645">Protease</keyword>
<evidence type="ECO:0000256" key="2">
    <source>
        <dbReference type="ARBA" id="ARBA00022475"/>
    </source>
</evidence>
<dbReference type="GO" id="GO:0006508">
    <property type="term" value="P:proteolysis"/>
    <property type="evidence" value="ECO:0007669"/>
    <property type="project" value="UniProtKB-KW"/>
</dbReference>
<accession>A0A2I7SIR4</accession>
<dbReference type="Proteomes" id="UP000236592">
    <property type="component" value="Chromosome"/>
</dbReference>
<feature type="transmembrane region" description="Helical" evidence="8">
    <location>
        <begin position="82"/>
        <end position="106"/>
    </location>
</feature>
<dbReference type="GO" id="GO:0005886">
    <property type="term" value="C:plasma membrane"/>
    <property type="evidence" value="ECO:0007669"/>
    <property type="project" value="UniProtKB-SubCell"/>
</dbReference>
<keyword evidence="7 8" id="KW-0472">Membrane</keyword>
<evidence type="ECO:0000313" key="10">
    <source>
        <dbReference type="Proteomes" id="UP000236592"/>
    </source>
</evidence>
<dbReference type="InterPro" id="IPR026392">
    <property type="entry name" value="Exo/Archaeosortase_dom"/>
</dbReference>
<reference evidence="10" key="1">
    <citation type="submission" date="2018-01" db="EMBL/GenBank/DDBJ databases">
        <title>Complete genome of Tamlana sp. UJ94.</title>
        <authorList>
            <person name="Jung J."/>
            <person name="Chung D."/>
            <person name="Bae S.S."/>
            <person name="Baek K."/>
        </authorList>
    </citation>
    <scope>NUCLEOTIDE SEQUENCE [LARGE SCALE GENOMIC DNA]</scope>
    <source>
        <strain evidence="10">UJ94</strain>
    </source>
</reference>
<feature type="transmembrane region" description="Helical" evidence="8">
    <location>
        <begin position="12"/>
        <end position="30"/>
    </location>
</feature>
<keyword evidence="2" id="KW-1003">Cell membrane</keyword>
<dbReference type="NCBIfam" id="TIGR04128">
    <property type="entry name" value="exoso_Fjoh_1448"/>
    <property type="match status" value="1"/>
</dbReference>
<dbReference type="RefSeq" id="WP_102995774.1">
    <property type="nucleotide sequence ID" value="NZ_CP025938.1"/>
</dbReference>
<dbReference type="AlphaFoldDB" id="A0A2I7SIR4"/>
<dbReference type="GO" id="GO:0008233">
    <property type="term" value="F:peptidase activity"/>
    <property type="evidence" value="ECO:0007669"/>
    <property type="project" value="UniProtKB-KW"/>
</dbReference>
<comment type="subcellular location">
    <subcellularLocation>
        <location evidence="1">Cell membrane</location>
        <topology evidence="1">Multi-pass membrane protein</topology>
    </subcellularLocation>
</comment>
<evidence type="ECO:0000313" key="9">
    <source>
        <dbReference type="EMBL" id="AUS05769.1"/>
    </source>
</evidence>
<dbReference type="EMBL" id="CP025938">
    <property type="protein sequence ID" value="AUS05769.1"/>
    <property type="molecule type" value="Genomic_DNA"/>
</dbReference>
<keyword evidence="10" id="KW-1185">Reference proteome</keyword>
<evidence type="ECO:0000256" key="6">
    <source>
        <dbReference type="ARBA" id="ARBA00022989"/>
    </source>
</evidence>
<evidence type="ECO:0000256" key="8">
    <source>
        <dbReference type="SAM" id="Phobius"/>
    </source>
</evidence>
<name>A0A2I7SIR4_9FLAO</name>